<proteinExistence type="inferred from homology"/>
<evidence type="ECO:0000256" key="1">
    <source>
        <dbReference type="ARBA" id="ARBA00006484"/>
    </source>
</evidence>
<evidence type="ECO:0000313" key="5">
    <source>
        <dbReference type="EMBL" id="KAK7033593.1"/>
    </source>
</evidence>
<dbReference type="InterPro" id="IPR052178">
    <property type="entry name" value="Sec_Metab_Biosynth_SDR"/>
</dbReference>
<evidence type="ECO:0000313" key="6">
    <source>
        <dbReference type="Proteomes" id="UP001383192"/>
    </source>
</evidence>
<dbReference type="PRINTS" id="PR00080">
    <property type="entry name" value="SDRFAMILY"/>
</dbReference>
<sequence>MAESTLEHLKLANLGQLSGKIALVTGGGTGIGLMIAKGLAANGAKVYISGRREEVLQDVCRQFPSMISLKMDVCDKDSIAHAAKVVEEKEGKLDVLVNNAGIAGSASYPFRKSLLEGSESVGEARWNDSYLFKLRSFEDWSEILKANTIAPFFVTMGFLDLLKKGARPGGASSVIMISSVGGKARASNNSPAYNTSKAAIDNLTTNLATEFAMNGIPIRVNSISPGFFQSEIMPAAFFEKVHDAVRSGIPFVEGTGPVPMRRFGT</sequence>
<evidence type="ECO:0008006" key="7">
    <source>
        <dbReference type="Google" id="ProtNLM"/>
    </source>
</evidence>
<evidence type="ECO:0000256" key="3">
    <source>
        <dbReference type="ARBA" id="ARBA00023002"/>
    </source>
</evidence>
<dbReference type="PANTHER" id="PTHR43618:SF4">
    <property type="entry name" value="SHORT CHAIN DEHYDROGENASE_REDUCTASE FAMILY (AFU_ORTHOLOGUE AFUA_7G04540)"/>
    <property type="match status" value="1"/>
</dbReference>
<gene>
    <name evidence="5" type="ORF">VNI00_012830</name>
</gene>
<comment type="caution">
    <text evidence="5">The sequence shown here is derived from an EMBL/GenBank/DDBJ whole genome shotgun (WGS) entry which is preliminary data.</text>
</comment>
<dbReference type="InterPro" id="IPR020904">
    <property type="entry name" value="Sc_DH/Rdtase_CS"/>
</dbReference>
<comment type="similarity">
    <text evidence="1 4">Belongs to the short-chain dehydrogenases/reductases (SDR) family.</text>
</comment>
<dbReference type="PROSITE" id="PS00061">
    <property type="entry name" value="ADH_SHORT"/>
    <property type="match status" value="1"/>
</dbReference>
<keyword evidence="2" id="KW-0521">NADP</keyword>
<dbReference type="EMBL" id="JAYKXP010000061">
    <property type="protein sequence ID" value="KAK7033593.1"/>
    <property type="molecule type" value="Genomic_DNA"/>
</dbReference>
<name>A0AAW0C660_9AGAR</name>
<keyword evidence="6" id="KW-1185">Reference proteome</keyword>
<dbReference type="Gene3D" id="3.40.50.720">
    <property type="entry name" value="NAD(P)-binding Rossmann-like Domain"/>
    <property type="match status" value="1"/>
</dbReference>
<dbReference type="SUPFAM" id="SSF51735">
    <property type="entry name" value="NAD(P)-binding Rossmann-fold domains"/>
    <property type="match status" value="1"/>
</dbReference>
<dbReference type="PRINTS" id="PR00081">
    <property type="entry name" value="GDHRDH"/>
</dbReference>
<dbReference type="Pfam" id="PF00106">
    <property type="entry name" value="adh_short"/>
    <property type="match status" value="1"/>
</dbReference>
<organism evidence="5 6">
    <name type="scientific">Paramarasmius palmivorus</name>
    <dbReference type="NCBI Taxonomy" id="297713"/>
    <lineage>
        <taxon>Eukaryota</taxon>
        <taxon>Fungi</taxon>
        <taxon>Dikarya</taxon>
        <taxon>Basidiomycota</taxon>
        <taxon>Agaricomycotina</taxon>
        <taxon>Agaricomycetes</taxon>
        <taxon>Agaricomycetidae</taxon>
        <taxon>Agaricales</taxon>
        <taxon>Marasmiineae</taxon>
        <taxon>Marasmiaceae</taxon>
        <taxon>Paramarasmius</taxon>
    </lineage>
</organism>
<evidence type="ECO:0000256" key="4">
    <source>
        <dbReference type="RuleBase" id="RU000363"/>
    </source>
</evidence>
<evidence type="ECO:0000256" key="2">
    <source>
        <dbReference type="ARBA" id="ARBA00022857"/>
    </source>
</evidence>
<dbReference type="Proteomes" id="UP001383192">
    <property type="component" value="Unassembled WGS sequence"/>
</dbReference>
<keyword evidence="3" id="KW-0560">Oxidoreductase</keyword>
<reference evidence="5 6" key="1">
    <citation type="submission" date="2024-01" db="EMBL/GenBank/DDBJ databases">
        <title>A draft genome for a cacao thread blight-causing isolate of Paramarasmius palmivorus.</title>
        <authorList>
            <person name="Baruah I.K."/>
            <person name="Bukari Y."/>
            <person name="Amoako-Attah I."/>
            <person name="Meinhardt L.W."/>
            <person name="Bailey B.A."/>
            <person name="Cohen S.P."/>
        </authorList>
    </citation>
    <scope>NUCLEOTIDE SEQUENCE [LARGE SCALE GENOMIC DNA]</scope>
    <source>
        <strain evidence="5 6">GH-12</strain>
    </source>
</reference>
<dbReference type="InterPro" id="IPR002347">
    <property type="entry name" value="SDR_fam"/>
</dbReference>
<dbReference type="GO" id="GO:0016491">
    <property type="term" value="F:oxidoreductase activity"/>
    <property type="evidence" value="ECO:0007669"/>
    <property type="project" value="UniProtKB-KW"/>
</dbReference>
<accession>A0AAW0C660</accession>
<dbReference type="InterPro" id="IPR036291">
    <property type="entry name" value="NAD(P)-bd_dom_sf"/>
</dbReference>
<dbReference type="CDD" id="cd05233">
    <property type="entry name" value="SDR_c"/>
    <property type="match status" value="1"/>
</dbReference>
<dbReference type="AlphaFoldDB" id="A0AAW0C660"/>
<protein>
    <recommendedName>
        <fullName evidence="7">NAD(P)-binding protein</fullName>
    </recommendedName>
</protein>
<dbReference type="PANTHER" id="PTHR43618">
    <property type="entry name" value="7-ALPHA-HYDROXYSTEROID DEHYDROGENASE"/>
    <property type="match status" value="1"/>
</dbReference>